<evidence type="ECO:0000256" key="1">
    <source>
        <dbReference type="SAM" id="SignalP"/>
    </source>
</evidence>
<keyword evidence="1" id="KW-0732">Signal</keyword>
<organism evidence="2 3">
    <name type="scientific">Frateuria terrea</name>
    <dbReference type="NCBI Taxonomy" id="529704"/>
    <lineage>
        <taxon>Bacteria</taxon>
        <taxon>Pseudomonadati</taxon>
        <taxon>Pseudomonadota</taxon>
        <taxon>Gammaproteobacteria</taxon>
        <taxon>Lysobacterales</taxon>
        <taxon>Rhodanobacteraceae</taxon>
        <taxon>Frateuria</taxon>
    </lineage>
</organism>
<dbReference type="RefSeq" id="WP_091338737.1">
    <property type="nucleotide sequence ID" value="NZ_FNYC01000004.1"/>
</dbReference>
<dbReference type="PROSITE" id="PS51257">
    <property type="entry name" value="PROKAR_LIPOPROTEIN"/>
    <property type="match status" value="1"/>
</dbReference>
<proteinExistence type="predicted"/>
<dbReference type="Proteomes" id="UP000199420">
    <property type="component" value="Unassembled WGS sequence"/>
</dbReference>
<feature type="chain" id="PRO_5011714457" description="DUF3558 domain-containing protein" evidence="1">
    <location>
        <begin position="25"/>
        <end position="184"/>
    </location>
</feature>
<evidence type="ECO:0000313" key="3">
    <source>
        <dbReference type="Proteomes" id="UP000199420"/>
    </source>
</evidence>
<accession>A0A1H6VP24</accession>
<feature type="signal peptide" evidence="1">
    <location>
        <begin position="1"/>
        <end position="24"/>
    </location>
</feature>
<sequence>MKRIHVALVLGGLLLAGCSSHAPADGATASAQAAAQASPADQPLDLCRLMPVADVASTLQANGADTVTEQKPSVGGMCSYLHVPEPGDYRTKLLIDFTRMSSADQAQQALAAHRQDFAGRGIAVTPVPGLGDEAFLAETEGTVGLKLRVGSYQGQINLSVEDRDPASLRPAVLALGKQVVARLP</sequence>
<dbReference type="STRING" id="529704.SAMN02927913_3010"/>
<protein>
    <recommendedName>
        <fullName evidence="4">DUF3558 domain-containing protein</fullName>
    </recommendedName>
</protein>
<keyword evidence="3" id="KW-1185">Reference proteome</keyword>
<dbReference type="AlphaFoldDB" id="A0A1H6VP24"/>
<dbReference type="EMBL" id="FNYC01000004">
    <property type="protein sequence ID" value="SEJ01982.1"/>
    <property type="molecule type" value="Genomic_DNA"/>
</dbReference>
<evidence type="ECO:0000313" key="2">
    <source>
        <dbReference type="EMBL" id="SEJ01982.1"/>
    </source>
</evidence>
<reference evidence="2 3" key="1">
    <citation type="submission" date="2016-10" db="EMBL/GenBank/DDBJ databases">
        <authorList>
            <person name="de Groot N.N."/>
        </authorList>
    </citation>
    <scope>NUCLEOTIDE SEQUENCE [LARGE SCALE GENOMIC DNA]</scope>
    <source>
        <strain evidence="2 3">DSM 26515</strain>
    </source>
</reference>
<gene>
    <name evidence="2" type="ORF">SAMN04487997_2220</name>
</gene>
<evidence type="ECO:0008006" key="4">
    <source>
        <dbReference type="Google" id="ProtNLM"/>
    </source>
</evidence>
<name>A0A1H6VP24_9GAMM</name>